<name>A0A556ATV3_9BURK</name>
<dbReference type="SUPFAM" id="SSF88946">
    <property type="entry name" value="Sigma2 domain of RNA polymerase sigma factors"/>
    <property type="match status" value="1"/>
</dbReference>
<dbReference type="PIRSF" id="PIRSF000770">
    <property type="entry name" value="RNA_pol_sigma-SigE/K"/>
    <property type="match status" value="1"/>
</dbReference>
<dbReference type="PANTHER" id="PTHR30385">
    <property type="entry name" value="SIGMA FACTOR F FLAGELLAR"/>
    <property type="match status" value="1"/>
</dbReference>
<evidence type="ECO:0000256" key="2">
    <source>
        <dbReference type="ARBA" id="ARBA00023082"/>
    </source>
</evidence>
<protein>
    <submittedName>
        <fullName evidence="7">RNA polymerase sigma factor FliA</fullName>
    </submittedName>
</protein>
<dbReference type="Proteomes" id="UP000318405">
    <property type="component" value="Unassembled WGS sequence"/>
</dbReference>
<dbReference type="AlphaFoldDB" id="A0A556ATV3"/>
<dbReference type="InterPro" id="IPR007630">
    <property type="entry name" value="RNA_pol_sigma70_r4"/>
</dbReference>
<dbReference type="InterPro" id="IPR000943">
    <property type="entry name" value="RNA_pol_sigma70"/>
</dbReference>
<evidence type="ECO:0000256" key="3">
    <source>
        <dbReference type="ARBA" id="ARBA00023125"/>
    </source>
</evidence>
<dbReference type="EMBL" id="VLTJ01000020">
    <property type="protein sequence ID" value="TSH95835.1"/>
    <property type="molecule type" value="Genomic_DNA"/>
</dbReference>
<evidence type="ECO:0000313" key="8">
    <source>
        <dbReference type="Proteomes" id="UP000318405"/>
    </source>
</evidence>
<keyword evidence="1" id="KW-0805">Transcription regulation</keyword>
<dbReference type="GO" id="GO:0003677">
    <property type="term" value="F:DNA binding"/>
    <property type="evidence" value="ECO:0007669"/>
    <property type="project" value="UniProtKB-KW"/>
</dbReference>
<dbReference type="Pfam" id="PF04539">
    <property type="entry name" value="Sigma70_r3"/>
    <property type="match status" value="1"/>
</dbReference>
<dbReference type="InterPro" id="IPR013324">
    <property type="entry name" value="RNA_pol_sigma_r3/r4-like"/>
</dbReference>
<evidence type="ECO:0000256" key="5">
    <source>
        <dbReference type="SAM" id="MobiDB-lite"/>
    </source>
</evidence>
<evidence type="ECO:0000256" key="1">
    <source>
        <dbReference type="ARBA" id="ARBA00023015"/>
    </source>
</evidence>
<keyword evidence="3" id="KW-0238">DNA-binding</keyword>
<feature type="region of interest" description="Disordered" evidence="5">
    <location>
        <begin position="1"/>
        <end position="31"/>
    </location>
</feature>
<gene>
    <name evidence="7" type="ORF">FOZ76_09910</name>
</gene>
<evidence type="ECO:0000259" key="6">
    <source>
        <dbReference type="PROSITE" id="PS00715"/>
    </source>
</evidence>
<dbReference type="GO" id="GO:0016987">
    <property type="term" value="F:sigma factor activity"/>
    <property type="evidence" value="ECO:0007669"/>
    <property type="project" value="UniProtKB-KW"/>
</dbReference>
<comment type="caution">
    <text evidence="7">The sequence shown here is derived from an EMBL/GenBank/DDBJ whole genome shotgun (WGS) entry which is preliminary data.</text>
</comment>
<feature type="domain" description="RNA polymerase sigma-70" evidence="6">
    <location>
        <begin position="70"/>
        <end position="83"/>
    </location>
</feature>
<reference evidence="7 8" key="1">
    <citation type="submission" date="2019-07" db="EMBL/GenBank/DDBJ databases">
        <title>Qingshengfaniella alkalisoli gen. nov., sp. nov., isolated from saline soil.</title>
        <authorList>
            <person name="Xu L."/>
            <person name="Huang X.-X."/>
            <person name="Sun J.-Q."/>
        </authorList>
    </citation>
    <scope>NUCLEOTIDE SEQUENCE [LARGE SCALE GENOMIC DNA]</scope>
    <source>
        <strain evidence="7 8">DSM 27279</strain>
    </source>
</reference>
<dbReference type="GO" id="GO:0006352">
    <property type="term" value="P:DNA-templated transcription initiation"/>
    <property type="evidence" value="ECO:0007669"/>
    <property type="project" value="InterPro"/>
</dbReference>
<evidence type="ECO:0000313" key="7">
    <source>
        <dbReference type="EMBL" id="TSH95835.1"/>
    </source>
</evidence>
<dbReference type="Pfam" id="PF04542">
    <property type="entry name" value="Sigma70_r2"/>
    <property type="match status" value="1"/>
</dbReference>
<dbReference type="Gene3D" id="1.10.1740.10">
    <property type="match status" value="1"/>
</dbReference>
<dbReference type="CDD" id="cd06171">
    <property type="entry name" value="Sigma70_r4"/>
    <property type="match status" value="1"/>
</dbReference>
<evidence type="ECO:0000256" key="4">
    <source>
        <dbReference type="ARBA" id="ARBA00023163"/>
    </source>
</evidence>
<organism evidence="7 8">
    <name type="scientific">Verticiella sediminum</name>
    <dbReference type="NCBI Taxonomy" id="1247510"/>
    <lineage>
        <taxon>Bacteria</taxon>
        <taxon>Pseudomonadati</taxon>
        <taxon>Pseudomonadota</taxon>
        <taxon>Betaproteobacteria</taxon>
        <taxon>Burkholderiales</taxon>
        <taxon>Alcaligenaceae</taxon>
        <taxon>Verticiella</taxon>
    </lineage>
</organism>
<dbReference type="GO" id="GO:0003899">
    <property type="term" value="F:DNA-directed RNA polymerase activity"/>
    <property type="evidence" value="ECO:0007669"/>
    <property type="project" value="InterPro"/>
</dbReference>
<dbReference type="NCBIfam" id="TIGR02937">
    <property type="entry name" value="sigma70-ECF"/>
    <property type="match status" value="1"/>
</dbReference>
<proteinExistence type="predicted"/>
<dbReference type="InterPro" id="IPR012845">
    <property type="entry name" value="RNA_pol_sigma_FliA_WhiG"/>
</dbReference>
<sequence>MPPQGTVTARAIPEDGAVSPSPPPAAAGRGTLDAYGRAHRDAMVARHAPLVRRLALRLASRLPASVSLDDLVQAGMMGLLDAVTRYREVPTAQFETYATQRIRGAMLDELRSTDWAPRGVRERARRIENAIHRTAQALGREPSEAEVAAALDVSLREYQAMLQEAHGAQLIYADELGSGLDALPGGAHAEDAADASAQDPLQALLGQEQRAALVQAIDALPEREKLLLSLSYEQGLNLKEIGLVLNVGEARVCQLRSQAIARLRARLARG</sequence>
<accession>A0A556ATV3</accession>
<dbReference type="InterPro" id="IPR007627">
    <property type="entry name" value="RNA_pol_sigma70_r2"/>
</dbReference>
<dbReference type="Gene3D" id="1.20.140.160">
    <property type="match status" value="1"/>
</dbReference>
<keyword evidence="2" id="KW-0731">Sigma factor</keyword>
<dbReference type="PANTHER" id="PTHR30385:SF7">
    <property type="entry name" value="RNA POLYMERASE SIGMA FACTOR FLIA"/>
    <property type="match status" value="1"/>
</dbReference>
<dbReference type="SUPFAM" id="SSF88659">
    <property type="entry name" value="Sigma3 and sigma4 domains of RNA polymerase sigma factors"/>
    <property type="match status" value="2"/>
</dbReference>
<dbReference type="InterPro" id="IPR013325">
    <property type="entry name" value="RNA_pol_sigma_r2"/>
</dbReference>
<dbReference type="PRINTS" id="PR00046">
    <property type="entry name" value="SIGMA70FCT"/>
</dbReference>
<dbReference type="PROSITE" id="PS00715">
    <property type="entry name" value="SIGMA70_1"/>
    <property type="match status" value="1"/>
</dbReference>
<dbReference type="InterPro" id="IPR007624">
    <property type="entry name" value="RNA_pol_sigma70_r3"/>
</dbReference>
<dbReference type="NCBIfam" id="NF005413">
    <property type="entry name" value="PRK06986.1"/>
    <property type="match status" value="1"/>
</dbReference>
<keyword evidence="4" id="KW-0804">Transcription</keyword>
<dbReference type="Pfam" id="PF04545">
    <property type="entry name" value="Sigma70_r4"/>
    <property type="match status" value="1"/>
</dbReference>
<dbReference type="InterPro" id="IPR014284">
    <property type="entry name" value="RNA_pol_sigma-70_dom"/>
</dbReference>
<dbReference type="OrthoDB" id="9799825at2"/>
<keyword evidence="8" id="KW-1185">Reference proteome</keyword>
<dbReference type="NCBIfam" id="TIGR02479">
    <property type="entry name" value="FliA_WhiG"/>
    <property type="match status" value="1"/>
</dbReference>